<dbReference type="InterPro" id="IPR000719">
    <property type="entry name" value="Prot_kinase_dom"/>
</dbReference>
<keyword evidence="16" id="KW-0325">Glycoprotein</keyword>
<dbReference type="PIRSF" id="PIRSF000641">
    <property type="entry name" value="SRK"/>
    <property type="match status" value="1"/>
</dbReference>
<evidence type="ECO:0000256" key="8">
    <source>
        <dbReference type="ARBA" id="ARBA00022729"/>
    </source>
</evidence>
<evidence type="ECO:0000313" key="25">
    <source>
        <dbReference type="Proteomes" id="UP000886520"/>
    </source>
</evidence>
<keyword evidence="25" id="KW-1185">Reference proteome</keyword>
<evidence type="ECO:0000256" key="16">
    <source>
        <dbReference type="ARBA" id="ARBA00023180"/>
    </source>
</evidence>
<dbReference type="InterPro" id="IPR008271">
    <property type="entry name" value="Ser/Thr_kinase_AS"/>
</dbReference>
<evidence type="ECO:0000256" key="18">
    <source>
        <dbReference type="ARBA" id="ARBA00048679"/>
    </source>
</evidence>
<accession>A0A9D4Z8L2</accession>
<keyword evidence="4" id="KW-0723">Serine/threonine-protein kinase</keyword>
<dbReference type="PANTHER" id="PTHR47976">
    <property type="entry name" value="G-TYPE LECTIN S-RECEPTOR-LIKE SERINE/THREONINE-PROTEIN KINASE SD2-5"/>
    <property type="match status" value="1"/>
</dbReference>
<dbReference type="PROSITE" id="PS00107">
    <property type="entry name" value="PROTEIN_KINASE_ATP"/>
    <property type="match status" value="1"/>
</dbReference>
<evidence type="ECO:0000256" key="7">
    <source>
        <dbReference type="ARBA" id="ARBA00022692"/>
    </source>
</evidence>
<dbReference type="FunFam" id="3.30.200.20:FF:000178">
    <property type="entry name" value="serine/threonine-protein kinase PBS1-like"/>
    <property type="match status" value="1"/>
</dbReference>
<dbReference type="InterPro" id="IPR051343">
    <property type="entry name" value="G-type_lectin_kinases/EP1-like"/>
</dbReference>
<name>A0A9D4Z8L2_ADICA</name>
<dbReference type="Gene3D" id="2.90.10.10">
    <property type="entry name" value="Bulb-type lectin domain"/>
    <property type="match status" value="1"/>
</dbReference>
<keyword evidence="9 19" id="KW-0547">Nucleotide-binding</keyword>
<evidence type="ECO:0000256" key="2">
    <source>
        <dbReference type="ARBA" id="ARBA00012513"/>
    </source>
</evidence>
<evidence type="ECO:0000259" key="22">
    <source>
        <dbReference type="PROSITE" id="PS50011"/>
    </source>
</evidence>
<dbReference type="EC" id="2.7.11.1" evidence="2"/>
<keyword evidence="3" id="KW-1003">Cell membrane</keyword>
<evidence type="ECO:0000256" key="4">
    <source>
        <dbReference type="ARBA" id="ARBA00022527"/>
    </source>
</evidence>
<keyword evidence="7 20" id="KW-0812">Transmembrane</keyword>
<dbReference type="InterPro" id="IPR001480">
    <property type="entry name" value="Bulb-type_lectin_dom"/>
</dbReference>
<evidence type="ECO:0000256" key="17">
    <source>
        <dbReference type="ARBA" id="ARBA00047899"/>
    </source>
</evidence>
<evidence type="ECO:0000256" key="12">
    <source>
        <dbReference type="ARBA" id="ARBA00022989"/>
    </source>
</evidence>
<feature type="domain" description="Protein kinase" evidence="22">
    <location>
        <begin position="524"/>
        <end position="841"/>
    </location>
</feature>
<evidence type="ECO:0000256" key="13">
    <source>
        <dbReference type="ARBA" id="ARBA00023136"/>
    </source>
</evidence>
<dbReference type="Gene3D" id="1.10.510.10">
    <property type="entry name" value="Transferase(Phosphotransferase) domain 1"/>
    <property type="match status" value="1"/>
</dbReference>
<evidence type="ECO:0000256" key="15">
    <source>
        <dbReference type="ARBA" id="ARBA00023170"/>
    </source>
</evidence>
<dbReference type="AlphaFoldDB" id="A0A9D4Z8L2"/>
<keyword evidence="8 21" id="KW-0732">Signal</keyword>
<feature type="signal peptide" evidence="21">
    <location>
        <begin position="1"/>
        <end position="22"/>
    </location>
</feature>
<dbReference type="InterPro" id="IPR036426">
    <property type="entry name" value="Bulb-type_lectin_dom_sf"/>
</dbReference>
<gene>
    <name evidence="24" type="ORF">GOP47_0022218</name>
</gene>
<keyword evidence="14" id="KW-1015">Disulfide bond</keyword>
<dbReference type="Proteomes" id="UP000886520">
    <property type="component" value="Chromosome 21"/>
</dbReference>
<dbReference type="PANTHER" id="PTHR47976:SF115">
    <property type="entry name" value="RECEPTOR-LIKE SERINE_THREONINE-PROTEIN KINASE"/>
    <property type="match status" value="1"/>
</dbReference>
<evidence type="ECO:0000256" key="5">
    <source>
        <dbReference type="ARBA" id="ARBA00022536"/>
    </source>
</evidence>
<dbReference type="SMART" id="SM00220">
    <property type="entry name" value="S_TKc"/>
    <property type="match status" value="1"/>
</dbReference>
<keyword evidence="13 20" id="KW-0472">Membrane</keyword>
<dbReference type="Pfam" id="PF00069">
    <property type="entry name" value="Pkinase"/>
    <property type="match status" value="1"/>
</dbReference>
<dbReference type="GO" id="GO:0005524">
    <property type="term" value="F:ATP binding"/>
    <property type="evidence" value="ECO:0007669"/>
    <property type="project" value="UniProtKB-UniRule"/>
</dbReference>
<evidence type="ECO:0000256" key="6">
    <source>
        <dbReference type="ARBA" id="ARBA00022679"/>
    </source>
</evidence>
<evidence type="ECO:0000256" key="11">
    <source>
        <dbReference type="ARBA" id="ARBA00022840"/>
    </source>
</evidence>
<feature type="chain" id="PRO_5038910183" description="non-specific serine/threonine protein kinase" evidence="21">
    <location>
        <begin position="23"/>
        <end position="881"/>
    </location>
</feature>
<evidence type="ECO:0000259" key="23">
    <source>
        <dbReference type="PROSITE" id="PS50927"/>
    </source>
</evidence>
<reference evidence="24" key="1">
    <citation type="submission" date="2021-01" db="EMBL/GenBank/DDBJ databases">
        <title>Adiantum capillus-veneris genome.</title>
        <authorList>
            <person name="Fang Y."/>
            <person name="Liao Q."/>
        </authorList>
    </citation>
    <scope>NUCLEOTIDE SEQUENCE</scope>
    <source>
        <strain evidence="24">H3</strain>
        <tissue evidence="24">Leaf</tissue>
    </source>
</reference>
<evidence type="ECO:0000256" key="9">
    <source>
        <dbReference type="ARBA" id="ARBA00022741"/>
    </source>
</evidence>
<dbReference type="SMART" id="SM00108">
    <property type="entry name" value="B_lectin"/>
    <property type="match status" value="1"/>
</dbReference>
<dbReference type="InterPro" id="IPR024171">
    <property type="entry name" value="SRK-like_kinase"/>
</dbReference>
<comment type="subcellular location">
    <subcellularLocation>
        <location evidence="1">Cell membrane</location>
        <topology evidence="1">Single-pass membrane protein</topology>
    </subcellularLocation>
</comment>
<comment type="catalytic activity">
    <reaction evidence="17">
        <text>L-threonyl-[protein] + ATP = O-phospho-L-threonyl-[protein] + ADP + H(+)</text>
        <dbReference type="Rhea" id="RHEA:46608"/>
        <dbReference type="Rhea" id="RHEA-COMP:11060"/>
        <dbReference type="Rhea" id="RHEA-COMP:11605"/>
        <dbReference type="ChEBI" id="CHEBI:15378"/>
        <dbReference type="ChEBI" id="CHEBI:30013"/>
        <dbReference type="ChEBI" id="CHEBI:30616"/>
        <dbReference type="ChEBI" id="CHEBI:61977"/>
        <dbReference type="ChEBI" id="CHEBI:456216"/>
        <dbReference type="EC" id="2.7.11.1"/>
    </reaction>
</comment>
<dbReference type="Gene3D" id="3.30.200.20">
    <property type="entry name" value="Phosphorylase Kinase, domain 1"/>
    <property type="match status" value="1"/>
</dbReference>
<feature type="binding site" evidence="19">
    <location>
        <position position="555"/>
    </location>
    <ligand>
        <name>ATP</name>
        <dbReference type="ChEBI" id="CHEBI:30616"/>
    </ligand>
</feature>
<dbReference type="EMBL" id="JABFUD020000021">
    <property type="protein sequence ID" value="KAI5063671.1"/>
    <property type="molecule type" value="Genomic_DNA"/>
</dbReference>
<evidence type="ECO:0000313" key="24">
    <source>
        <dbReference type="EMBL" id="KAI5063671.1"/>
    </source>
</evidence>
<dbReference type="SUPFAM" id="SSF51110">
    <property type="entry name" value="alpha-D-mannose-specific plant lectins"/>
    <property type="match status" value="1"/>
</dbReference>
<dbReference type="PROSITE" id="PS50927">
    <property type="entry name" value="BULB_LECTIN"/>
    <property type="match status" value="1"/>
</dbReference>
<evidence type="ECO:0000256" key="20">
    <source>
        <dbReference type="SAM" id="Phobius"/>
    </source>
</evidence>
<feature type="transmembrane region" description="Helical" evidence="20">
    <location>
        <begin position="463"/>
        <end position="486"/>
    </location>
</feature>
<feature type="domain" description="Bulb-type lectin" evidence="23">
    <location>
        <begin position="24"/>
        <end position="165"/>
    </location>
</feature>
<evidence type="ECO:0000256" key="3">
    <source>
        <dbReference type="ARBA" id="ARBA00022475"/>
    </source>
</evidence>
<evidence type="ECO:0000256" key="21">
    <source>
        <dbReference type="SAM" id="SignalP"/>
    </source>
</evidence>
<evidence type="ECO:0000256" key="14">
    <source>
        <dbReference type="ARBA" id="ARBA00023157"/>
    </source>
</evidence>
<dbReference type="FunFam" id="1.10.510.10:FF:000468">
    <property type="entry name" value="PTI1-like tyrosine-protein kinase 3"/>
    <property type="match status" value="1"/>
</dbReference>
<keyword evidence="6" id="KW-0808">Transferase</keyword>
<evidence type="ECO:0000256" key="19">
    <source>
        <dbReference type="PROSITE-ProRule" id="PRU10141"/>
    </source>
</evidence>
<keyword evidence="15" id="KW-0675">Receptor</keyword>
<keyword evidence="5" id="KW-0245">EGF-like domain</keyword>
<dbReference type="InterPro" id="IPR011009">
    <property type="entry name" value="Kinase-like_dom_sf"/>
</dbReference>
<protein>
    <recommendedName>
        <fullName evidence="2">non-specific serine/threonine protein kinase</fullName>
        <ecNumber evidence="2">2.7.11.1</ecNumber>
    </recommendedName>
</protein>
<sequence>MSSHLLLLAFQLHLCMYSLLHGSSNAEGALSGLPSSVPLGTSFSSTTQAIWMQSQNTIFQLDLRPWHGIEQYCMGGVRYTYKNPNAFIWSFNTVPEPLVGSNCNLTLRWDGVLAFDLIPTASSTSRVVAWQTPTAGLSVQNLTLQDDGNLVLVDDSGGILWQSFEYFHHLFLIPSGMRFLQNITLYDRVVLYADFSMPGCYALRMGSQGRLEMFTRANMYVYHSIGINTSASGNNTIANYVVINQDIEFYSSQGTLMGTVAHNVLDNDPLPNPTNLTGSALFRDGNLMMNHPSPANLNKHPWYYNSSISGFCDFPLACGEYGLCNEATRECSCPPGFQRSFTMPACTATDEKTSKCSCPQKYLSMPKLSSTCIPVDSAYSLHPINVSFYPQPSAVRVASQAACRNLCAENASCNAALFDSNRSSCACFPILYTVALPSHNKATGQVMFLKITVVGRSSRSATAIIVSATIGGAFLISIVVCLMLFWRFRSHARYIHIQAQNQFLQDISKLPPRFTYKELEVATNNFSNRLGMGGYGSVYEGVLNVPSGIAKVAVKRLDQAGASALSTMDEQFKAEVATIGSVSHVNLVTLKGFCMEKNARLLVFEFMPRGSLDRWLYIHKPQAEESSSIACGRSSTELLDWEKRCRIALDTAKGLEYLHHQAAEHIVHCDVKPANILLADDFHAKVGDFGLAKLTGSDAQSFAMTTLKGTRGYLAPEWLQDASITAKSDVYSYGVVLLELLTGKRCIDPEYGHLTTWVMKAISAAKDSSTLTSIANSKVLDCDTIDVPLVEAKIMDGHLSYGGVPNGSFFRVLMLALACVQVDPSNRPSMTAVVQMLEDIFEISHSVPSLKLNERSEKYFPVHLSVLDSINSMSSSEISSW</sequence>
<dbReference type="OrthoDB" id="1886655at2759"/>
<keyword evidence="10" id="KW-0418">Kinase</keyword>
<dbReference type="PROSITE" id="PS00108">
    <property type="entry name" value="PROTEIN_KINASE_ST"/>
    <property type="match status" value="1"/>
</dbReference>
<comment type="caution">
    <text evidence="24">The sequence shown here is derived from an EMBL/GenBank/DDBJ whole genome shotgun (WGS) entry which is preliminary data.</text>
</comment>
<organism evidence="24 25">
    <name type="scientific">Adiantum capillus-veneris</name>
    <name type="common">Maidenhair fern</name>
    <dbReference type="NCBI Taxonomy" id="13818"/>
    <lineage>
        <taxon>Eukaryota</taxon>
        <taxon>Viridiplantae</taxon>
        <taxon>Streptophyta</taxon>
        <taxon>Embryophyta</taxon>
        <taxon>Tracheophyta</taxon>
        <taxon>Polypodiopsida</taxon>
        <taxon>Polypodiidae</taxon>
        <taxon>Polypodiales</taxon>
        <taxon>Pteridineae</taxon>
        <taxon>Pteridaceae</taxon>
        <taxon>Vittarioideae</taxon>
        <taxon>Adiantum</taxon>
    </lineage>
</organism>
<comment type="catalytic activity">
    <reaction evidence="18">
        <text>L-seryl-[protein] + ATP = O-phospho-L-seryl-[protein] + ADP + H(+)</text>
        <dbReference type="Rhea" id="RHEA:17989"/>
        <dbReference type="Rhea" id="RHEA-COMP:9863"/>
        <dbReference type="Rhea" id="RHEA-COMP:11604"/>
        <dbReference type="ChEBI" id="CHEBI:15378"/>
        <dbReference type="ChEBI" id="CHEBI:29999"/>
        <dbReference type="ChEBI" id="CHEBI:30616"/>
        <dbReference type="ChEBI" id="CHEBI:83421"/>
        <dbReference type="ChEBI" id="CHEBI:456216"/>
        <dbReference type="EC" id="2.7.11.1"/>
    </reaction>
</comment>
<keyword evidence="11 19" id="KW-0067">ATP-binding</keyword>
<dbReference type="PROSITE" id="PS50011">
    <property type="entry name" value="PROTEIN_KINASE_DOM"/>
    <property type="match status" value="1"/>
</dbReference>
<dbReference type="SUPFAM" id="SSF56112">
    <property type="entry name" value="Protein kinase-like (PK-like)"/>
    <property type="match status" value="1"/>
</dbReference>
<dbReference type="InterPro" id="IPR017441">
    <property type="entry name" value="Protein_kinase_ATP_BS"/>
</dbReference>
<keyword evidence="12 20" id="KW-1133">Transmembrane helix</keyword>
<dbReference type="GO" id="GO:0004674">
    <property type="term" value="F:protein serine/threonine kinase activity"/>
    <property type="evidence" value="ECO:0007669"/>
    <property type="project" value="UniProtKB-KW"/>
</dbReference>
<dbReference type="GO" id="GO:0005886">
    <property type="term" value="C:plasma membrane"/>
    <property type="evidence" value="ECO:0007669"/>
    <property type="project" value="UniProtKB-SubCell"/>
</dbReference>
<evidence type="ECO:0000256" key="10">
    <source>
        <dbReference type="ARBA" id="ARBA00022777"/>
    </source>
</evidence>
<proteinExistence type="predicted"/>
<evidence type="ECO:0000256" key="1">
    <source>
        <dbReference type="ARBA" id="ARBA00004162"/>
    </source>
</evidence>